<accession>A0A7J5XM17</accession>
<evidence type="ECO:0000313" key="3">
    <source>
        <dbReference type="Proteomes" id="UP000518266"/>
    </source>
</evidence>
<dbReference type="Proteomes" id="UP000518266">
    <property type="component" value="Unassembled WGS sequence"/>
</dbReference>
<dbReference type="AlphaFoldDB" id="A0A7J5XM17"/>
<proteinExistence type="predicted"/>
<gene>
    <name evidence="2" type="ORF">F7725_009661</name>
</gene>
<keyword evidence="3" id="KW-1185">Reference proteome</keyword>
<comment type="caution">
    <text evidence="2">The sequence shown here is derived from an EMBL/GenBank/DDBJ whole genome shotgun (WGS) entry which is preliminary data.</text>
</comment>
<evidence type="ECO:0000313" key="2">
    <source>
        <dbReference type="EMBL" id="KAF3837893.1"/>
    </source>
</evidence>
<reference evidence="2 3" key="1">
    <citation type="submission" date="2020-03" db="EMBL/GenBank/DDBJ databases">
        <title>Dissostichus mawsoni Genome sequencing and assembly.</title>
        <authorList>
            <person name="Park H."/>
        </authorList>
    </citation>
    <scope>NUCLEOTIDE SEQUENCE [LARGE SCALE GENOMIC DNA]</scope>
    <source>
        <strain evidence="2">DM0001</strain>
        <tissue evidence="2">Muscle</tissue>
    </source>
</reference>
<name>A0A7J5XM17_DISMA</name>
<dbReference type="EMBL" id="JAAKFY010000022">
    <property type="protein sequence ID" value="KAF3837893.1"/>
    <property type="molecule type" value="Genomic_DNA"/>
</dbReference>
<feature type="compositionally biased region" description="Acidic residues" evidence="1">
    <location>
        <begin position="9"/>
        <end position="23"/>
    </location>
</feature>
<protein>
    <submittedName>
        <fullName evidence="2">Uncharacterized protein</fullName>
    </submittedName>
</protein>
<sequence length="315" mass="35021">MEVYSVVSDMEEGGDYEDVESDGEEVEMTGPLEGRIFGGSNAVVKSKGTRRESSRLNAKRKAEKKERWRKDIRSPCSPEAVLAVLRSVLGRVGIMTREERGAMPGEKSIPQEIRCKPSSCCRGTDLVCVREWELVCSQFAQIRTLKVISFGCIHSDGEVSCLIEEVICYGICRVLTKLFKCRLWMKGMAQHCEEVYDVSARRHIIQQQVPVSLSDHSKSFTCVERPVSYGGHGIYDYCCLEAVLGQIRDAAYFGLLFQDLHKACLGPCSHTAIFLEGGWGKVTALVVAYEVNNVEFSTTGNELGHAQKGNAWCSL</sequence>
<organism evidence="2 3">
    <name type="scientific">Dissostichus mawsoni</name>
    <name type="common">Antarctic cod</name>
    <dbReference type="NCBI Taxonomy" id="36200"/>
    <lineage>
        <taxon>Eukaryota</taxon>
        <taxon>Metazoa</taxon>
        <taxon>Chordata</taxon>
        <taxon>Craniata</taxon>
        <taxon>Vertebrata</taxon>
        <taxon>Euteleostomi</taxon>
        <taxon>Actinopterygii</taxon>
        <taxon>Neopterygii</taxon>
        <taxon>Teleostei</taxon>
        <taxon>Neoteleostei</taxon>
        <taxon>Acanthomorphata</taxon>
        <taxon>Eupercaria</taxon>
        <taxon>Perciformes</taxon>
        <taxon>Notothenioidei</taxon>
        <taxon>Nototheniidae</taxon>
        <taxon>Dissostichus</taxon>
    </lineage>
</organism>
<feature type="region of interest" description="Disordered" evidence="1">
    <location>
        <begin position="1"/>
        <end position="23"/>
    </location>
</feature>
<dbReference type="OrthoDB" id="10656384at2759"/>
<evidence type="ECO:0000256" key="1">
    <source>
        <dbReference type="SAM" id="MobiDB-lite"/>
    </source>
</evidence>